<dbReference type="AlphaFoldDB" id="A0AAW1WHL9"/>
<organism evidence="6 7">
    <name type="scientific">Rubus argutus</name>
    <name type="common">Southern blackberry</name>
    <dbReference type="NCBI Taxonomy" id="59490"/>
    <lineage>
        <taxon>Eukaryota</taxon>
        <taxon>Viridiplantae</taxon>
        <taxon>Streptophyta</taxon>
        <taxon>Embryophyta</taxon>
        <taxon>Tracheophyta</taxon>
        <taxon>Spermatophyta</taxon>
        <taxon>Magnoliopsida</taxon>
        <taxon>eudicotyledons</taxon>
        <taxon>Gunneridae</taxon>
        <taxon>Pentapetalae</taxon>
        <taxon>rosids</taxon>
        <taxon>fabids</taxon>
        <taxon>Rosales</taxon>
        <taxon>Rosaceae</taxon>
        <taxon>Rosoideae</taxon>
        <taxon>Rosoideae incertae sedis</taxon>
        <taxon>Rubus</taxon>
    </lineage>
</organism>
<feature type="signal peptide" evidence="4">
    <location>
        <begin position="1"/>
        <end position="28"/>
    </location>
</feature>
<dbReference type="GO" id="GO:0030247">
    <property type="term" value="F:polysaccharide binding"/>
    <property type="evidence" value="ECO:0007669"/>
    <property type="project" value="InterPro"/>
</dbReference>
<comment type="subcellular location">
    <subcellularLocation>
        <location evidence="1">Membrane</location>
        <topology evidence="1">Single-pass membrane protein</topology>
    </subcellularLocation>
</comment>
<accession>A0AAW1WHL9</accession>
<proteinExistence type="predicted"/>
<dbReference type="EMBL" id="JBEDUW010000006">
    <property type="protein sequence ID" value="KAK9924196.1"/>
    <property type="molecule type" value="Genomic_DNA"/>
</dbReference>
<evidence type="ECO:0000256" key="4">
    <source>
        <dbReference type="SAM" id="SignalP"/>
    </source>
</evidence>
<dbReference type="Proteomes" id="UP001457282">
    <property type="component" value="Unassembled WGS sequence"/>
</dbReference>
<keyword evidence="2 4" id="KW-0732">Signal</keyword>
<feature type="chain" id="PRO_5043755096" description="Wall-associated receptor kinase galacturonan-binding domain-containing protein" evidence="4">
    <location>
        <begin position="29"/>
        <end position="511"/>
    </location>
</feature>
<gene>
    <name evidence="6" type="ORF">M0R45_032578</name>
</gene>
<keyword evidence="3" id="KW-0812">Transmembrane</keyword>
<evidence type="ECO:0000313" key="7">
    <source>
        <dbReference type="Proteomes" id="UP001457282"/>
    </source>
</evidence>
<feature type="domain" description="Wall-associated receptor kinase galacturonan-binding" evidence="5">
    <location>
        <begin position="42"/>
        <end position="105"/>
    </location>
</feature>
<keyword evidence="3" id="KW-1133">Transmembrane helix</keyword>
<name>A0AAW1WHL9_RUBAR</name>
<feature type="transmembrane region" description="Helical" evidence="3">
    <location>
        <begin position="386"/>
        <end position="410"/>
    </location>
</feature>
<dbReference type="PANTHER" id="PTHR33491">
    <property type="entry name" value="OSJNBA0016N04.9 PROTEIN"/>
    <property type="match status" value="1"/>
</dbReference>
<sequence>MAVISLQLLVHTTLLLTFWTTITSIATASSSELAWPIAKPNCETHCGNISIPYPFGIGPNKDCYFDEWFEIECAANNSSTSPPMPFLRHTQPKLEVLNISMEGTLLVNNPVTFFYDGNRTRQLAPNLTGGPFIYSPKYNRFTAMSCGFSALIESEHDERVLGGCFSSCNEGSASIYTDGYDCINCCQATLPPYLTLITAKIQYYETDEVLTYYNYAFLAEQKWFLSNNFSNTTLKLMNAWSWQNLSEFKSIEAGMGMVPVVLDWSIRLYDTSSYFTLFKGSIGSHSSYNDSIPYCEATSTSSDLIVAASVRWALKEILIFSKLVKGSNQCMGPGEICENFVGGYKCHSNITDATCEYFADRYGVAVTSSCYINSSSFARTDNIRTILLGLGAGVGLLLLLIGTWLVYKVVRKRKKIQRKQMFFKRNGGLLLEQQLSSSEVNVEKIKLFQSKELEKSTDGYSNDRILGQGAQGVRLGNLILRRFIAQEKKYGNELAFSTNPGVPQEGRGYRP</sequence>
<evidence type="ECO:0000256" key="1">
    <source>
        <dbReference type="ARBA" id="ARBA00004167"/>
    </source>
</evidence>
<keyword evidence="7" id="KW-1185">Reference proteome</keyword>
<dbReference type="GO" id="GO:0016020">
    <property type="term" value="C:membrane"/>
    <property type="evidence" value="ECO:0007669"/>
    <property type="project" value="UniProtKB-SubCell"/>
</dbReference>
<protein>
    <recommendedName>
        <fullName evidence="5">Wall-associated receptor kinase galacturonan-binding domain-containing protein</fullName>
    </recommendedName>
</protein>
<dbReference type="InterPro" id="IPR025287">
    <property type="entry name" value="WAK_GUB"/>
</dbReference>
<comment type="caution">
    <text evidence="6">The sequence shown here is derived from an EMBL/GenBank/DDBJ whole genome shotgun (WGS) entry which is preliminary data.</text>
</comment>
<evidence type="ECO:0000313" key="6">
    <source>
        <dbReference type="EMBL" id="KAK9924196.1"/>
    </source>
</evidence>
<evidence type="ECO:0000259" key="5">
    <source>
        <dbReference type="Pfam" id="PF13947"/>
    </source>
</evidence>
<evidence type="ECO:0000256" key="3">
    <source>
        <dbReference type="SAM" id="Phobius"/>
    </source>
</evidence>
<keyword evidence="3" id="KW-0472">Membrane</keyword>
<reference evidence="6 7" key="1">
    <citation type="journal article" date="2023" name="G3 (Bethesda)">
        <title>A chromosome-length genome assembly and annotation of blackberry (Rubus argutus, cv. 'Hillquist').</title>
        <authorList>
            <person name="Bruna T."/>
            <person name="Aryal R."/>
            <person name="Dudchenko O."/>
            <person name="Sargent D.J."/>
            <person name="Mead D."/>
            <person name="Buti M."/>
            <person name="Cavallini A."/>
            <person name="Hytonen T."/>
            <person name="Andres J."/>
            <person name="Pham M."/>
            <person name="Weisz D."/>
            <person name="Mascagni F."/>
            <person name="Usai G."/>
            <person name="Natali L."/>
            <person name="Bassil N."/>
            <person name="Fernandez G.E."/>
            <person name="Lomsadze A."/>
            <person name="Armour M."/>
            <person name="Olukolu B."/>
            <person name="Poorten T."/>
            <person name="Britton C."/>
            <person name="Davik J."/>
            <person name="Ashrafi H."/>
            <person name="Aiden E.L."/>
            <person name="Borodovsky M."/>
            <person name="Worthington M."/>
        </authorList>
    </citation>
    <scope>NUCLEOTIDE SEQUENCE [LARGE SCALE GENOMIC DNA]</scope>
    <source>
        <strain evidence="6">PI 553951</strain>
    </source>
</reference>
<dbReference type="Pfam" id="PF13947">
    <property type="entry name" value="GUB_WAK_bind"/>
    <property type="match status" value="1"/>
</dbReference>
<evidence type="ECO:0000256" key="2">
    <source>
        <dbReference type="ARBA" id="ARBA00022729"/>
    </source>
</evidence>